<dbReference type="PANTHER" id="PTHR13153:SF5">
    <property type="entry name" value="GATOR COMPLEX PROTEIN NPRL3"/>
    <property type="match status" value="1"/>
</dbReference>
<comment type="similarity">
    <text evidence="1 2">Belongs to the NPR3 family.</text>
</comment>
<dbReference type="GO" id="GO:0034198">
    <property type="term" value="P:cellular response to amino acid starvation"/>
    <property type="evidence" value="ECO:0007669"/>
    <property type="project" value="UniProtKB-UniRule"/>
</dbReference>
<keyword evidence="2" id="KW-0732">Signal</keyword>
<feature type="compositionally biased region" description="Polar residues" evidence="3">
    <location>
        <begin position="418"/>
        <end position="449"/>
    </location>
</feature>
<protein>
    <recommendedName>
        <fullName evidence="2">GATOR complex protein NPRL3</fullName>
    </recommendedName>
    <alternativeName>
        <fullName evidence="2">Nitrogen permease regulator 3-like protein</fullName>
    </alternativeName>
</protein>
<accession>A0A9P0H374</accession>
<dbReference type="Proteomes" id="UP001152798">
    <property type="component" value="Chromosome 1"/>
</dbReference>
<dbReference type="InterPro" id="IPR056603">
    <property type="entry name" value="HTH_NPRL3"/>
</dbReference>
<dbReference type="InterPro" id="IPR005365">
    <property type="entry name" value="Npr3"/>
</dbReference>
<dbReference type="Pfam" id="PF24064">
    <property type="entry name" value="HTH_NPRL3"/>
    <property type="match status" value="1"/>
</dbReference>
<dbReference type="GO" id="GO:0010508">
    <property type="term" value="P:positive regulation of autophagy"/>
    <property type="evidence" value="ECO:0007669"/>
    <property type="project" value="TreeGrafter"/>
</dbReference>
<name>A0A9P0H374_NEZVI</name>
<dbReference type="OrthoDB" id="18648at2759"/>
<evidence type="ECO:0000256" key="3">
    <source>
        <dbReference type="SAM" id="MobiDB-lite"/>
    </source>
</evidence>
<proteinExistence type="inferred from homology"/>
<sequence length="529" mass="60342">MDVDPLSVILVKSDSKGDRLLFRYPYEINKRQENGQLHRKKNPYALIVTEDLQGPPPQNYSTEKDCLANFADDILSNLFAVKQELCEAKFELKVNDVRFVGHPTMVPPCSRKGKAPNRPIVLINIVFALHATANHSVVKCYYELSKRFGVALKHEERRVGYVYQEMKAMIAAHDDYGRPEEGAEVRNPFEVILEQCSLARDLRKAYNDLKISGLVQLRVNRWIYLSFCLPQKVHQLHNRALMVEPEAIDKCLESIRPYHGILLLVETNQLLDSLVPDASPALIRLLKIYTPLKSLQTLSADADLTLTQVFNLSGHLVYWGKAIFIYPLCETNVYMTAPGAPVHCRSHLVEKFAEQFSGYSLIQVMSEFSLPISVRHKLSPLSSDPHLDVQIIIWLLQQRLIMQLHTYIYYMPTSKGLPQQETSSPEDAVTSSDETGGESNWGSQQSQDDCLSRLPPEERNALSSGGTEHIRLLVRLILLDYLQGEHHIEEIMYTENLRRSQLMQLLDKFREVLVTCEAQDPALALFYPQ</sequence>
<evidence type="ECO:0000313" key="6">
    <source>
        <dbReference type="Proteomes" id="UP001152798"/>
    </source>
</evidence>
<evidence type="ECO:0000256" key="2">
    <source>
        <dbReference type="RuleBase" id="RU368069"/>
    </source>
</evidence>
<gene>
    <name evidence="5" type="ORF">NEZAVI_LOCUS3032</name>
</gene>
<evidence type="ECO:0000259" key="4">
    <source>
        <dbReference type="Pfam" id="PF24064"/>
    </source>
</evidence>
<comment type="subcellular location">
    <subcellularLocation>
        <location evidence="2">Lysosome</location>
    </subcellularLocation>
</comment>
<keyword evidence="2" id="KW-0458">Lysosome</keyword>
<dbReference type="GO" id="GO:0038202">
    <property type="term" value="P:TORC1 signaling"/>
    <property type="evidence" value="ECO:0007669"/>
    <property type="project" value="TreeGrafter"/>
</dbReference>
<dbReference type="EMBL" id="OV725077">
    <property type="protein sequence ID" value="CAH1392160.1"/>
    <property type="molecule type" value="Genomic_DNA"/>
</dbReference>
<comment type="function">
    <text evidence="2">As a component of the GATOR1 complex functions as an inhibitor of the amino acid-sensing branch of the TORC1 pathway.</text>
</comment>
<dbReference type="GO" id="GO:0005764">
    <property type="term" value="C:lysosome"/>
    <property type="evidence" value="ECO:0007669"/>
    <property type="project" value="UniProtKB-SubCell"/>
</dbReference>
<evidence type="ECO:0000313" key="5">
    <source>
        <dbReference type="EMBL" id="CAH1392160.1"/>
    </source>
</evidence>
<feature type="region of interest" description="Disordered" evidence="3">
    <location>
        <begin position="418"/>
        <end position="463"/>
    </location>
</feature>
<organism evidence="5 6">
    <name type="scientific">Nezara viridula</name>
    <name type="common">Southern green stink bug</name>
    <name type="synonym">Cimex viridulus</name>
    <dbReference type="NCBI Taxonomy" id="85310"/>
    <lineage>
        <taxon>Eukaryota</taxon>
        <taxon>Metazoa</taxon>
        <taxon>Ecdysozoa</taxon>
        <taxon>Arthropoda</taxon>
        <taxon>Hexapoda</taxon>
        <taxon>Insecta</taxon>
        <taxon>Pterygota</taxon>
        <taxon>Neoptera</taxon>
        <taxon>Paraneoptera</taxon>
        <taxon>Hemiptera</taxon>
        <taxon>Heteroptera</taxon>
        <taxon>Panheteroptera</taxon>
        <taxon>Pentatomomorpha</taxon>
        <taxon>Pentatomoidea</taxon>
        <taxon>Pentatomidae</taxon>
        <taxon>Pentatominae</taxon>
        <taxon>Nezara</taxon>
    </lineage>
</organism>
<evidence type="ECO:0000256" key="1">
    <source>
        <dbReference type="ARBA" id="ARBA00010546"/>
    </source>
</evidence>
<dbReference type="GO" id="GO:1904262">
    <property type="term" value="P:negative regulation of TORC1 signaling"/>
    <property type="evidence" value="ECO:0007669"/>
    <property type="project" value="TreeGrafter"/>
</dbReference>
<reference evidence="5" key="1">
    <citation type="submission" date="2022-01" db="EMBL/GenBank/DDBJ databases">
        <authorList>
            <person name="King R."/>
        </authorList>
    </citation>
    <scope>NUCLEOTIDE SEQUENCE</scope>
</reference>
<dbReference type="GO" id="GO:1990130">
    <property type="term" value="C:GATOR1 complex"/>
    <property type="evidence" value="ECO:0007669"/>
    <property type="project" value="UniProtKB-UniRule"/>
</dbReference>
<dbReference type="AlphaFoldDB" id="A0A9P0H374"/>
<keyword evidence="6" id="KW-1185">Reference proteome</keyword>
<feature type="domain" description="GATOR1 complex protein NPRL3 C-terminal HTH" evidence="4">
    <location>
        <begin position="478"/>
        <end position="514"/>
    </location>
</feature>
<dbReference type="PANTHER" id="PTHR13153">
    <property type="entry name" value="CGTHBA PROTEIN -14 GENE PROTEIN"/>
    <property type="match status" value="1"/>
</dbReference>
<dbReference type="Pfam" id="PF03666">
    <property type="entry name" value="NPR3"/>
    <property type="match status" value="1"/>
</dbReference>